<reference evidence="2" key="1">
    <citation type="submission" date="2022-05" db="EMBL/GenBank/DDBJ databases">
        <authorList>
            <person name="Park J.-S."/>
        </authorList>
    </citation>
    <scope>NUCLEOTIDE SEQUENCE</scope>
    <source>
        <strain evidence="2">2012CJ41-6</strain>
    </source>
</reference>
<dbReference type="EMBL" id="JAMFMB010000007">
    <property type="protein sequence ID" value="MCL6283434.1"/>
    <property type="molecule type" value="Genomic_DNA"/>
</dbReference>
<feature type="chain" id="PRO_5047410652" description="Lipocalin-like domain-containing protein" evidence="1">
    <location>
        <begin position="25"/>
        <end position="149"/>
    </location>
</feature>
<evidence type="ECO:0000256" key="1">
    <source>
        <dbReference type="SAM" id="SignalP"/>
    </source>
</evidence>
<keyword evidence="1" id="KW-0732">Signal</keyword>
<organism evidence="2 3">
    <name type="scientific">Ruegeria spongiae</name>
    <dbReference type="NCBI Taxonomy" id="2942209"/>
    <lineage>
        <taxon>Bacteria</taxon>
        <taxon>Pseudomonadati</taxon>
        <taxon>Pseudomonadota</taxon>
        <taxon>Alphaproteobacteria</taxon>
        <taxon>Rhodobacterales</taxon>
        <taxon>Roseobacteraceae</taxon>
        <taxon>Ruegeria</taxon>
    </lineage>
</organism>
<dbReference type="RefSeq" id="WP_249708476.1">
    <property type="nucleotide sequence ID" value="NZ_JAMFMB010000007.1"/>
</dbReference>
<dbReference type="Proteomes" id="UP001203880">
    <property type="component" value="Unassembled WGS sequence"/>
</dbReference>
<evidence type="ECO:0000313" key="2">
    <source>
        <dbReference type="EMBL" id="MCL6283434.1"/>
    </source>
</evidence>
<feature type="signal peptide" evidence="1">
    <location>
        <begin position="1"/>
        <end position="24"/>
    </location>
</feature>
<name>A0ABT0Q0M9_9RHOB</name>
<accession>A0ABT0Q0M9</accession>
<sequence>MTRIKAIGAAALAGTLAMATSAFASDTPDLRGTWSGSHTVAALPNERSDGAPRFNESEWVMEIREQQDNVFWGTSKWSRTSSDQWNEGQMTGTISLDSSGNIAMVESLPGQDREVNGLIDATYEDGKIYADFRSLRSGITYSTVLERVN</sequence>
<evidence type="ECO:0000313" key="3">
    <source>
        <dbReference type="Proteomes" id="UP001203880"/>
    </source>
</evidence>
<gene>
    <name evidence="2" type="ORF">M3P21_07790</name>
</gene>
<keyword evidence="3" id="KW-1185">Reference proteome</keyword>
<comment type="caution">
    <text evidence="2">The sequence shown here is derived from an EMBL/GenBank/DDBJ whole genome shotgun (WGS) entry which is preliminary data.</text>
</comment>
<proteinExistence type="predicted"/>
<evidence type="ECO:0008006" key="4">
    <source>
        <dbReference type="Google" id="ProtNLM"/>
    </source>
</evidence>
<protein>
    <recommendedName>
        <fullName evidence="4">Lipocalin-like domain-containing protein</fullName>
    </recommendedName>
</protein>